<dbReference type="Pfam" id="PF01817">
    <property type="entry name" value="CM_2"/>
    <property type="match status" value="1"/>
</dbReference>
<dbReference type="InterPro" id="IPR011279">
    <property type="entry name" value="Chorismate_mutase_GmP"/>
</dbReference>
<evidence type="ECO:0000256" key="2">
    <source>
        <dbReference type="SAM" id="Coils"/>
    </source>
</evidence>
<comment type="caution">
    <text evidence="4">The sequence shown here is derived from an EMBL/GenBank/DDBJ whole genome shotgun (WGS) entry which is preliminary data.</text>
</comment>
<dbReference type="InterPro" id="IPR051331">
    <property type="entry name" value="Chorismate_mutase-related"/>
</dbReference>
<evidence type="ECO:0000259" key="3">
    <source>
        <dbReference type="PROSITE" id="PS51168"/>
    </source>
</evidence>
<protein>
    <submittedName>
        <fullName evidence="4">Chorismate mutase</fullName>
        <ecNumber evidence="4">5.4.99.5</ecNumber>
    </submittedName>
</protein>
<feature type="coiled-coil region" evidence="2">
    <location>
        <begin position="3"/>
        <end position="65"/>
    </location>
</feature>
<dbReference type="InterPro" id="IPR036263">
    <property type="entry name" value="Chorismate_II_sf"/>
</dbReference>
<dbReference type="Proteomes" id="UP001595901">
    <property type="component" value="Unassembled WGS sequence"/>
</dbReference>
<keyword evidence="2" id="KW-0175">Coiled coil</keyword>
<dbReference type="RefSeq" id="WP_380432488.1">
    <property type="nucleotide sequence ID" value="NZ_JBHSAC010000073.1"/>
</dbReference>
<dbReference type="GO" id="GO:0004106">
    <property type="term" value="F:chorismate mutase activity"/>
    <property type="evidence" value="ECO:0007669"/>
    <property type="project" value="UniProtKB-EC"/>
</dbReference>
<dbReference type="PROSITE" id="PS51168">
    <property type="entry name" value="CHORISMATE_MUT_2"/>
    <property type="match status" value="1"/>
</dbReference>
<proteinExistence type="predicted"/>
<dbReference type="InterPro" id="IPR036979">
    <property type="entry name" value="CM_dom_sf"/>
</dbReference>
<keyword evidence="1 4" id="KW-0413">Isomerase</keyword>
<dbReference type="Gene3D" id="1.20.59.10">
    <property type="entry name" value="Chorismate mutase"/>
    <property type="match status" value="1"/>
</dbReference>
<evidence type="ECO:0000313" key="5">
    <source>
        <dbReference type="Proteomes" id="UP001595901"/>
    </source>
</evidence>
<dbReference type="PANTHER" id="PTHR38041:SF1">
    <property type="entry name" value="CHORISMATE MUTASE"/>
    <property type="match status" value="1"/>
</dbReference>
<dbReference type="InterPro" id="IPR002701">
    <property type="entry name" value="CM_II_prokaryot"/>
</dbReference>
<keyword evidence="5" id="KW-1185">Reference proteome</keyword>
<dbReference type="NCBIfam" id="TIGR01805">
    <property type="entry name" value="CM_mono_grmpos"/>
    <property type="match status" value="1"/>
</dbReference>
<accession>A0ABV8D3E8</accession>
<name>A0ABV8D3E8_9STRE</name>
<evidence type="ECO:0000313" key="4">
    <source>
        <dbReference type="EMBL" id="MFC3932815.1"/>
    </source>
</evidence>
<reference evidence="5" key="1">
    <citation type="journal article" date="2019" name="Int. J. Syst. Evol. Microbiol.">
        <title>The Global Catalogue of Microorganisms (GCM) 10K type strain sequencing project: providing services to taxonomists for standard genome sequencing and annotation.</title>
        <authorList>
            <consortium name="The Broad Institute Genomics Platform"/>
            <consortium name="The Broad Institute Genome Sequencing Center for Infectious Disease"/>
            <person name="Wu L."/>
            <person name="Ma J."/>
        </authorList>
    </citation>
    <scope>NUCLEOTIDE SEQUENCE [LARGE SCALE GENOMIC DNA]</scope>
    <source>
        <strain evidence="5">CCUG 58728</strain>
    </source>
</reference>
<organism evidence="4 5">
    <name type="scientific">Streptococcus dentapri</name>
    <dbReference type="NCBI Taxonomy" id="573564"/>
    <lineage>
        <taxon>Bacteria</taxon>
        <taxon>Bacillati</taxon>
        <taxon>Bacillota</taxon>
        <taxon>Bacilli</taxon>
        <taxon>Lactobacillales</taxon>
        <taxon>Streptococcaceae</taxon>
        <taxon>Streptococcus</taxon>
    </lineage>
</organism>
<dbReference type="SMART" id="SM00830">
    <property type="entry name" value="CM_2"/>
    <property type="match status" value="1"/>
</dbReference>
<dbReference type="PANTHER" id="PTHR38041">
    <property type="entry name" value="CHORISMATE MUTASE"/>
    <property type="match status" value="1"/>
</dbReference>
<dbReference type="EC" id="5.4.99.5" evidence="4"/>
<gene>
    <name evidence="4" type="ORF">ACFOSE_08630</name>
</gene>
<feature type="domain" description="Chorismate mutase" evidence="3">
    <location>
        <begin position="1"/>
        <end position="87"/>
    </location>
</feature>
<dbReference type="EMBL" id="JBHSAC010000073">
    <property type="protein sequence ID" value="MFC3932815.1"/>
    <property type="molecule type" value="Genomic_DNA"/>
</dbReference>
<sequence>MNLENIRENINSIDKELVALIEQRMTLVSQVAAVKKETSKAIFDKEREEAILARVADQVANKELEPFIVAIFVDIMKVSRVYQEEKLK</sequence>
<evidence type="ECO:0000256" key="1">
    <source>
        <dbReference type="ARBA" id="ARBA00023235"/>
    </source>
</evidence>
<dbReference type="SUPFAM" id="SSF48600">
    <property type="entry name" value="Chorismate mutase II"/>
    <property type="match status" value="1"/>
</dbReference>